<keyword evidence="3" id="KW-1185">Reference proteome</keyword>
<dbReference type="EMBL" id="DVAB01000052">
    <property type="protein sequence ID" value="HIK01008.1"/>
    <property type="molecule type" value="Genomic_DNA"/>
</dbReference>
<reference evidence="2 3" key="1">
    <citation type="journal article" name="Nat. Commun.">
        <title>Undinarchaeota illuminate DPANN phylogeny and the impact of gene transfer on archaeal evolution.</title>
        <authorList>
            <person name="Dombrowski N."/>
            <person name="Williams T.A."/>
            <person name="Sun J."/>
            <person name="Woodcroft B.J."/>
            <person name="Lee J.H."/>
            <person name="Minh B.Q."/>
            <person name="Rinke C."/>
            <person name="Spang A."/>
        </authorList>
    </citation>
    <scope>NUCLEOTIDE SEQUENCE [LARGE SCALE GENOMIC DNA]</scope>
    <source>
        <strain evidence="2">MAG_bin1129</strain>
    </source>
</reference>
<feature type="transmembrane region" description="Helical" evidence="1">
    <location>
        <begin position="36"/>
        <end position="55"/>
    </location>
</feature>
<comment type="caution">
    <text evidence="2">The sequence shown here is derived from an EMBL/GenBank/DDBJ whole genome shotgun (WGS) entry which is preliminary data.</text>
</comment>
<gene>
    <name evidence="2" type="ORF">H1016_05755</name>
</gene>
<evidence type="ECO:0000256" key="1">
    <source>
        <dbReference type="SAM" id="Phobius"/>
    </source>
</evidence>
<evidence type="ECO:0000313" key="2">
    <source>
        <dbReference type="EMBL" id="HIK01008.1"/>
    </source>
</evidence>
<dbReference type="Proteomes" id="UP000646946">
    <property type="component" value="Unassembled WGS sequence"/>
</dbReference>
<keyword evidence="1" id="KW-1133">Transmembrane helix</keyword>
<keyword evidence="1" id="KW-0472">Membrane</keyword>
<keyword evidence="1" id="KW-0812">Transmembrane</keyword>
<evidence type="ECO:0000313" key="3">
    <source>
        <dbReference type="Proteomes" id="UP000646946"/>
    </source>
</evidence>
<feature type="transmembrane region" description="Helical" evidence="1">
    <location>
        <begin position="12"/>
        <end position="30"/>
    </location>
</feature>
<accession>A0A832V2A9</accession>
<proteinExistence type="predicted"/>
<name>A0A832V2A9_9ARCH</name>
<organism evidence="2 3">
    <name type="scientific">Candidatus Naiadarchaeum limnaeum</name>
    <dbReference type="NCBI Taxonomy" id="2756139"/>
    <lineage>
        <taxon>Archaea</taxon>
        <taxon>Candidatus Undinarchaeota</taxon>
        <taxon>Candidatus Undinarchaeia</taxon>
        <taxon>Candidatus Naiadarchaeales</taxon>
        <taxon>Candidatus Naiadarchaeaceae</taxon>
        <taxon>Candidatus Naiadarchaeum</taxon>
    </lineage>
</organism>
<sequence length="57" mass="6120">MELKLDFGKEKVLEFLFIIIVALATIIASFGNILLAAAFGLLAILAIGVIFILIAKD</sequence>
<protein>
    <submittedName>
        <fullName evidence="2">Uncharacterized protein</fullName>
    </submittedName>
</protein>
<dbReference type="AlphaFoldDB" id="A0A832V2A9"/>